<feature type="compositionally biased region" description="Polar residues" evidence="1">
    <location>
        <begin position="19"/>
        <end position="30"/>
    </location>
</feature>
<dbReference type="SUPFAM" id="SSF53474">
    <property type="entry name" value="alpha/beta-Hydrolases"/>
    <property type="match status" value="1"/>
</dbReference>
<evidence type="ECO:0000259" key="3">
    <source>
        <dbReference type="Pfam" id="PF00561"/>
    </source>
</evidence>
<evidence type="ECO:0000256" key="1">
    <source>
        <dbReference type="SAM" id="MobiDB-lite"/>
    </source>
</evidence>
<dbReference type="EMBL" id="HE580272">
    <property type="protein sequence ID" value="CCD25594.1"/>
    <property type="molecule type" value="Genomic_DNA"/>
</dbReference>
<dbReference type="AlphaFoldDB" id="G0WCT3"/>
<dbReference type="GO" id="GO:0005783">
    <property type="term" value="C:endoplasmic reticulum"/>
    <property type="evidence" value="ECO:0007669"/>
    <property type="project" value="TreeGrafter"/>
</dbReference>
<accession>G0WCT3</accession>
<proteinExistence type="predicted"/>
<dbReference type="Gene3D" id="3.40.50.1820">
    <property type="entry name" value="alpha/beta hydrolase"/>
    <property type="match status" value="1"/>
</dbReference>
<feature type="compositionally biased region" description="Polar residues" evidence="1">
    <location>
        <begin position="85"/>
        <end position="97"/>
    </location>
</feature>
<organism evidence="4 5">
    <name type="scientific">Naumovozyma dairenensis (strain ATCC 10597 / BCRC 20456 / CBS 421 / NBRC 0211 / NRRL Y-12639)</name>
    <name type="common">Saccharomyces dairenensis</name>
    <dbReference type="NCBI Taxonomy" id="1071378"/>
    <lineage>
        <taxon>Eukaryota</taxon>
        <taxon>Fungi</taxon>
        <taxon>Dikarya</taxon>
        <taxon>Ascomycota</taxon>
        <taxon>Saccharomycotina</taxon>
        <taxon>Saccharomycetes</taxon>
        <taxon>Saccharomycetales</taxon>
        <taxon>Saccharomycetaceae</taxon>
        <taxon>Naumovozyma</taxon>
    </lineage>
</organism>
<dbReference type="InterPro" id="IPR000073">
    <property type="entry name" value="AB_hydrolase_1"/>
</dbReference>
<dbReference type="STRING" id="1071378.G0WCT3"/>
<dbReference type="InterPro" id="IPR052370">
    <property type="entry name" value="Meta-cleavage_hydrolase"/>
</dbReference>
<protein>
    <recommendedName>
        <fullName evidence="3">AB hydrolase-1 domain-containing protein</fullName>
    </recommendedName>
</protein>
<keyword evidence="2" id="KW-1133">Transmembrane helix</keyword>
<feature type="region of interest" description="Disordered" evidence="1">
    <location>
        <begin position="43"/>
        <end position="100"/>
    </location>
</feature>
<feature type="compositionally biased region" description="Low complexity" evidence="1">
    <location>
        <begin position="70"/>
        <end position="84"/>
    </location>
</feature>
<dbReference type="RefSeq" id="XP_003670837.1">
    <property type="nucleotide sequence ID" value="XM_003670789.1"/>
</dbReference>
<feature type="compositionally biased region" description="Polar residues" evidence="1">
    <location>
        <begin position="43"/>
        <end position="57"/>
    </location>
</feature>
<dbReference type="PANTHER" id="PTHR43139:SF52">
    <property type="entry name" value="SI:DKEY-122A22.2"/>
    <property type="match status" value="1"/>
</dbReference>
<dbReference type="OrthoDB" id="164921at2759"/>
<feature type="compositionally biased region" description="Acidic residues" evidence="1">
    <location>
        <begin position="477"/>
        <end position="492"/>
    </location>
</feature>
<keyword evidence="5" id="KW-1185">Reference proteome</keyword>
<dbReference type="KEGG" id="ndi:NDAI_0F02760"/>
<dbReference type="InterPro" id="IPR019431">
    <property type="entry name" value="DUF2417"/>
</dbReference>
<feature type="transmembrane region" description="Helical" evidence="2">
    <location>
        <begin position="215"/>
        <end position="233"/>
    </location>
</feature>
<feature type="region of interest" description="Disordered" evidence="1">
    <location>
        <begin position="1"/>
        <end position="30"/>
    </location>
</feature>
<feature type="transmembrane region" description="Helical" evidence="2">
    <location>
        <begin position="119"/>
        <end position="141"/>
    </location>
</feature>
<dbReference type="OMA" id="WGKWQRE"/>
<feature type="transmembrane region" description="Helical" evidence="2">
    <location>
        <begin position="277"/>
        <end position="298"/>
    </location>
</feature>
<evidence type="ECO:0000256" key="2">
    <source>
        <dbReference type="SAM" id="Phobius"/>
    </source>
</evidence>
<feature type="transmembrane region" description="Helical" evidence="2">
    <location>
        <begin position="153"/>
        <end position="172"/>
    </location>
</feature>
<feature type="region of interest" description="Disordered" evidence="1">
    <location>
        <begin position="476"/>
        <end position="498"/>
    </location>
</feature>
<dbReference type="HOGENOM" id="CLU_028296_0_0_1"/>
<dbReference type="Pfam" id="PF10329">
    <property type="entry name" value="DUF2417"/>
    <property type="match status" value="1"/>
</dbReference>
<name>G0WCT3_NAUDC</name>
<sequence>MSNTDGIDTFERPIEEVTDGNTFATNEGTGLQNEERERLLSNQTETNYHTNENSSTIVPKPSHRTPIGSTTTDGTAANTTAITTNPHSNDLESTTSDGPMRRQYEIQKDYRNFYHNSRILLIIVVSMSAIWFIISLISDFFFNFRFNNKLTSFNNIILLLISMVANSCNYIFNDIELYSQLDYSLNIILASLTWFNLVLLYLIKFTRSRLSFTDKAIYIWTIFTFILGATLDWQNHKYAIQLNRQAPTTIDGNDEMRQPITSKHTINEWLQIATRNIIKLFLLAALISLTLTQLLYTIDLHRTAPARSEFQFTDPTNNTQIHIRCHLKNLHGSGGEGNSNDKKTTHPIILYEHGGFDTWYESADWIKELYQLNRIDSYCVYERAGYGFSDSMGAPTSISLQIESLNHALNSIIKENTKDFEGADMKFVAVGFGYGGLFSRSWCAENLDLCDGMILVDSWHEDLLLKNYISRLLPDPDHDDDDGDDNNRDDDNDNHNGKKRKEWRFTKELGTRNGWKLWWKGFWNSFGLNLQLSWILKHHGSMDRILGREMKYQNRFLRMKYLETVTSSILSYNEIIKNNKNLKHVKTTVVSSKEMIRRSTQWGDWQRSLTKLSSNTKEWKIVEGDHEIYKYGLGKEQLQNVLLRFLEFEMV</sequence>
<dbReference type="PANTHER" id="PTHR43139">
    <property type="entry name" value="SI:DKEY-122A22.2"/>
    <property type="match status" value="1"/>
</dbReference>
<keyword evidence="2" id="KW-0472">Membrane</keyword>
<dbReference type="GeneID" id="11496932"/>
<dbReference type="Pfam" id="PF00561">
    <property type="entry name" value="Abhydrolase_1"/>
    <property type="match status" value="1"/>
</dbReference>
<feature type="domain" description="AB hydrolase-1" evidence="3">
    <location>
        <begin position="347"/>
        <end position="629"/>
    </location>
</feature>
<reference evidence="4 5" key="1">
    <citation type="journal article" date="2011" name="Proc. Natl. Acad. Sci. U.S.A.">
        <title>Evolutionary erosion of yeast sex chromosomes by mating-type switching accidents.</title>
        <authorList>
            <person name="Gordon J.L."/>
            <person name="Armisen D."/>
            <person name="Proux-Wera E."/>
            <person name="Oheigeartaigh S.S."/>
            <person name="Byrne K.P."/>
            <person name="Wolfe K.H."/>
        </authorList>
    </citation>
    <scope>NUCLEOTIDE SEQUENCE [LARGE SCALE GENOMIC DNA]</scope>
    <source>
        <strain evidence="5">ATCC 10597 / BCRC 20456 / CBS 421 / NBRC 0211 / NRRL Y-12639</strain>
    </source>
</reference>
<dbReference type="InterPro" id="IPR029058">
    <property type="entry name" value="AB_hydrolase_fold"/>
</dbReference>
<evidence type="ECO:0000313" key="4">
    <source>
        <dbReference type="EMBL" id="CCD25594.1"/>
    </source>
</evidence>
<dbReference type="eggNOG" id="ENOG502QQW9">
    <property type="taxonomic scope" value="Eukaryota"/>
</dbReference>
<dbReference type="Proteomes" id="UP000000689">
    <property type="component" value="Chromosome 6"/>
</dbReference>
<evidence type="ECO:0000313" key="5">
    <source>
        <dbReference type="Proteomes" id="UP000000689"/>
    </source>
</evidence>
<feature type="transmembrane region" description="Helical" evidence="2">
    <location>
        <begin position="184"/>
        <end position="203"/>
    </location>
</feature>
<gene>
    <name evidence="4" type="primary">NDAI0F02760</name>
    <name evidence="4" type="ordered locus">NDAI_0F02760</name>
</gene>
<keyword evidence="2" id="KW-0812">Transmembrane</keyword>